<dbReference type="AlphaFoldDB" id="A0AAD5WD73"/>
<keyword evidence="2" id="KW-1185">Reference proteome</keyword>
<name>A0AAD5WD73_PARTN</name>
<gene>
    <name evidence="1" type="ORF">KIN20_026632</name>
</gene>
<proteinExistence type="predicted"/>
<evidence type="ECO:0000313" key="2">
    <source>
        <dbReference type="Proteomes" id="UP001196413"/>
    </source>
</evidence>
<sequence>MSSNSAKASTFGNTCKKDLASLNKKWLEAAGAKVVDVPIYLQTSASYCGEV</sequence>
<dbReference type="EMBL" id="JAHQIW010005454">
    <property type="protein sequence ID" value="KAJ1366052.1"/>
    <property type="molecule type" value="Genomic_DNA"/>
</dbReference>
<comment type="caution">
    <text evidence="1">The sequence shown here is derived from an EMBL/GenBank/DDBJ whole genome shotgun (WGS) entry which is preliminary data.</text>
</comment>
<reference evidence="1" key="1">
    <citation type="submission" date="2021-06" db="EMBL/GenBank/DDBJ databases">
        <title>Parelaphostrongylus tenuis whole genome reference sequence.</title>
        <authorList>
            <person name="Garwood T.J."/>
            <person name="Larsen P.A."/>
            <person name="Fountain-Jones N.M."/>
            <person name="Garbe J.R."/>
            <person name="Macchietto M.G."/>
            <person name="Kania S.A."/>
            <person name="Gerhold R.W."/>
            <person name="Richards J.E."/>
            <person name="Wolf T.M."/>
        </authorList>
    </citation>
    <scope>NUCLEOTIDE SEQUENCE</scope>
    <source>
        <strain evidence="1">MNPRO001-30</strain>
        <tissue evidence="1">Meninges</tissue>
    </source>
</reference>
<organism evidence="1 2">
    <name type="scientific">Parelaphostrongylus tenuis</name>
    <name type="common">Meningeal worm</name>
    <dbReference type="NCBI Taxonomy" id="148309"/>
    <lineage>
        <taxon>Eukaryota</taxon>
        <taxon>Metazoa</taxon>
        <taxon>Ecdysozoa</taxon>
        <taxon>Nematoda</taxon>
        <taxon>Chromadorea</taxon>
        <taxon>Rhabditida</taxon>
        <taxon>Rhabditina</taxon>
        <taxon>Rhabditomorpha</taxon>
        <taxon>Strongyloidea</taxon>
        <taxon>Metastrongylidae</taxon>
        <taxon>Parelaphostrongylus</taxon>
    </lineage>
</organism>
<protein>
    <submittedName>
        <fullName evidence="1">Uncharacterized protein</fullName>
    </submittedName>
</protein>
<accession>A0AAD5WD73</accession>
<evidence type="ECO:0000313" key="1">
    <source>
        <dbReference type="EMBL" id="KAJ1366052.1"/>
    </source>
</evidence>
<dbReference type="Proteomes" id="UP001196413">
    <property type="component" value="Unassembled WGS sequence"/>
</dbReference>